<dbReference type="Pfam" id="PF05920">
    <property type="entry name" value="Homeobox_KN"/>
    <property type="match status" value="1"/>
</dbReference>
<evidence type="ECO:0000259" key="6">
    <source>
        <dbReference type="PROSITE" id="PS50071"/>
    </source>
</evidence>
<feature type="region of interest" description="Disordered" evidence="5">
    <location>
        <begin position="20"/>
        <end position="43"/>
    </location>
</feature>
<dbReference type="InterPro" id="IPR009057">
    <property type="entry name" value="Homeodomain-like_sf"/>
</dbReference>
<name>A0A2T9Y9E6_9FUNG</name>
<evidence type="ECO:0000313" key="8">
    <source>
        <dbReference type="EMBL" id="PVU93011.1"/>
    </source>
</evidence>
<keyword evidence="2 4" id="KW-0371">Homeobox</keyword>
<dbReference type="PANTHER" id="PTHR42264:SF6">
    <property type="entry name" value="TRANSMEMBRANE PROTEIN"/>
    <property type="match status" value="1"/>
</dbReference>
<evidence type="ECO:0000256" key="3">
    <source>
        <dbReference type="ARBA" id="ARBA00023242"/>
    </source>
</evidence>
<protein>
    <recommendedName>
        <fullName evidence="6">Homeobox domain-containing protein</fullName>
    </recommendedName>
</protein>
<reference evidence="7 9" key="1">
    <citation type="journal article" date="2018" name="MBio">
        <title>Comparative Genomics Reveals the Core Gene Toolbox for the Fungus-Insect Symbiosis.</title>
        <authorList>
            <person name="Wang Y."/>
            <person name="Stata M."/>
            <person name="Wang W."/>
            <person name="Stajich J.E."/>
            <person name="White M.M."/>
            <person name="Moncalvo J.M."/>
        </authorList>
    </citation>
    <scope>NUCLEOTIDE SEQUENCE [LARGE SCALE GENOMIC DNA]</scope>
    <source>
        <strain evidence="7 9">AUS-77-4</strain>
    </source>
</reference>
<dbReference type="OrthoDB" id="6125419at2759"/>
<organism evidence="7 9">
    <name type="scientific">Furculomyces boomerangus</name>
    <dbReference type="NCBI Taxonomy" id="61424"/>
    <lineage>
        <taxon>Eukaryota</taxon>
        <taxon>Fungi</taxon>
        <taxon>Fungi incertae sedis</taxon>
        <taxon>Zoopagomycota</taxon>
        <taxon>Kickxellomycotina</taxon>
        <taxon>Harpellomycetes</taxon>
        <taxon>Harpellales</taxon>
        <taxon>Harpellaceae</taxon>
        <taxon>Furculomyces</taxon>
    </lineage>
</organism>
<dbReference type="EMBL" id="MBFT01000589">
    <property type="protein sequence ID" value="PVU88937.1"/>
    <property type="molecule type" value="Genomic_DNA"/>
</dbReference>
<dbReference type="PANTHER" id="PTHR42264">
    <property type="entry name" value="EPHRIN_REC_LIKE DOMAIN-CONTAINING PROTEIN"/>
    <property type="match status" value="1"/>
</dbReference>
<evidence type="ECO:0000256" key="1">
    <source>
        <dbReference type="ARBA" id="ARBA00023125"/>
    </source>
</evidence>
<feature type="DNA-binding region" description="Homeobox" evidence="4">
    <location>
        <begin position="586"/>
        <end position="648"/>
    </location>
</feature>
<dbReference type="InterPro" id="IPR008422">
    <property type="entry name" value="KN_HD"/>
</dbReference>
<feature type="compositionally biased region" description="Polar residues" evidence="5">
    <location>
        <begin position="23"/>
        <end position="43"/>
    </location>
</feature>
<dbReference type="STRING" id="61424.A0A2T9Y9E6"/>
<dbReference type="GO" id="GO:0003677">
    <property type="term" value="F:DNA binding"/>
    <property type="evidence" value="ECO:0007669"/>
    <property type="project" value="UniProtKB-UniRule"/>
</dbReference>
<keyword evidence="9" id="KW-1185">Reference proteome</keyword>
<dbReference type="Gene3D" id="1.10.10.60">
    <property type="entry name" value="Homeodomain-like"/>
    <property type="match status" value="1"/>
</dbReference>
<evidence type="ECO:0000256" key="5">
    <source>
        <dbReference type="SAM" id="MobiDB-lite"/>
    </source>
</evidence>
<comment type="subcellular location">
    <subcellularLocation>
        <location evidence="4">Nucleus</location>
    </subcellularLocation>
</comment>
<comment type="caution">
    <text evidence="7">The sequence shown here is derived from an EMBL/GenBank/DDBJ whole genome shotgun (WGS) entry which is preliminary data.</text>
</comment>
<dbReference type="SMART" id="SM00389">
    <property type="entry name" value="HOX"/>
    <property type="match status" value="1"/>
</dbReference>
<dbReference type="CDD" id="cd00086">
    <property type="entry name" value="homeodomain"/>
    <property type="match status" value="1"/>
</dbReference>
<dbReference type="GO" id="GO:0005634">
    <property type="term" value="C:nucleus"/>
    <property type="evidence" value="ECO:0007669"/>
    <property type="project" value="UniProtKB-SubCell"/>
</dbReference>
<evidence type="ECO:0000256" key="2">
    <source>
        <dbReference type="ARBA" id="ARBA00023155"/>
    </source>
</evidence>
<keyword evidence="1 4" id="KW-0238">DNA-binding</keyword>
<proteinExistence type="predicted"/>
<dbReference type="EMBL" id="MBFT01000338">
    <property type="protein sequence ID" value="PVU93011.1"/>
    <property type="molecule type" value="Genomic_DNA"/>
</dbReference>
<evidence type="ECO:0000256" key="4">
    <source>
        <dbReference type="PROSITE-ProRule" id="PRU00108"/>
    </source>
</evidence>
<evidence type="ECO:0000313" key="9">
    <source>
        <dbReference type="Proteomes" id="UP000245699"/>
    </source>
</evidence>
<gene>
    <name evidence="8" type="ORF">BB559_003495</name>
    <name evidence="7" type="ORF">BB559_005296</name>
</gene>
<keyword evidence="3 4" id="KW-0539">Nucleus</keyword>
<evidence type="ECO:0000313" key="7">
    <source>
        <dbReference type="EMBL" id="PVU88937.1"/>
    </source>
</evidence>
<dbReference type="GO" id="GO:0006355">
    <property type="term" value="P:regulation of DNA-templated transcription"/>
    <property type="evidence" value="ECO:0007669"/>
    <property type="project" value="InterPro"/>
</dbReference>
<dbReference type="PROSITE" id="PS50071">
    <property type="entry name" value="HOMEOBOX_2"/>
    <property type="match status" value="1"/>
</dbReference>
<accession>A0A2T9Y9E6</accession>
<feature type="domain" description="Homeobox" evidence="6">
    <location>
        <begin position="584"/>
        <end position="647"/>
    </location>
</feature>
<dbReference type="SUPFAM" id="SSF46689">
    <property type="entry name" value="Homeodomain-like"/>
    <property type="match status" value="1"/>
</dbReference>
<sequence length="3066" mass="348920">MSQQKPTNFRLACKDKKQIYKTGPNNNESTTNTAGIQNIPRSSSENNFFTNNQILSSSNKLNELDKRNTPPISLLLFKNESSNKRAQTLPSEQILQNVKSLQDYDPNENKPRSITLGVYTDLQSDILQIPYHCLPISNFINYSTYQSKGQPSMLSEKIKQTSFIDNVDSFSSQVFDSNNVDPGRSNFGFSSFKSIEDNPNRLDENVIDFFLENTSDIPRISQKNPKEVEKGTALQEFPNADTVYDYYNNLLKNKYDTQENNFNPEQKTNLFYQTEKPFIELSKHSNETYPINIPEKSINLAQNIGPRETSSFFVFQNQYYQENNTIKADVFKQNAADINRYNYNQTSEPILTQNDVFLYYDLLRKKKSDSTSNSIFVDKYKPYKSKDINQVYQIQTRNNEYNFNSYNETLCENINENLNFPESSNQNKDIDRITSNHNISGSGYTVNNSSDETYINSNINYEYIYSAIDYTDNNTQSFPNISINRYDEQNNEGLAKNILGWPSCVEFSYETNISQVNGKLGNTNTSNFPDSIASKKSSFVNINGKIHHDNTSINTFQRISPSSSRDQQRIDDETKSDELKVVWISEENTNKKYPPEIREMLNAWLMENIKNPYPNKVERSALSFTTGLNSGQLKNWYSNARRRILQKTVNKNGTIEWKVKKSPKVKPSLIKKGNLNDEQEEKLAIDEICNFFTDKEILSNQKHVYIRMVQGLVEWSIKGWASWTYVEKKLGDVIQNLTLNKRSDPLTKDLFSNSESSLLELTISAMNQILIEAVVNNFLREFPIEDSKESNKKNIQLLENNFQIETKSCFVSKKSSELQQLYNFPSSLSTLGLKDNKLWDMIFKQLEITIKKMDSIDFFEKKRINIDQILQKNINIIHFLGYDQIFRTAIFDPRSLANQNVIFHMLNDLSVHFTANIDHKKDIREKIWNAQLSAQILEFMANLMTEMNTKIIAPNESNVILNRNSENPFKSNQDGIFILSNDYIRWIGLIEGSLYKLFKKTISNNIENPNELAFNESSSLKNQFSNYIATKIEVLGFKQGWIVLQALSHYTTFNKVDRKLQPELKGLIVTRALQKLNTLKSNKRVDSLVLIAAYVSAAEISPSSIMKRMFLLEALPSLASKFDAFATAELVLISKKLINHKTNSKTKHSSRNVCLGIRMLQRITISNYRAWPDFVSLIEPRFVLQRNSPSTSEEADIMSEQYFTIITCFNEMVRADGEQFSGRVIALLYQKIGRLLDSGLGNLNSNELGVLLNSVTNCVHYGSMNVQAVWIALGLHQHAKTIVDRFVLDITRVSSQKEQSSEYNFIFALIRFLELAPENTDIGGGTLSVINTTESTGNKPDISDSTPAPKDDNKNSLQTSKEEFLGVLLSDFILPLSYKLLFSLEDNSSQKSLSIEVQCSAFAALAKFPTALWIEQVTSSFGSAKKVVDLMCINSDHFGSGNRETDVFFGYSEFLSLLMDNEIEGMRRSVLLGTDRTGGDQTHSFIEQKNSLSGTDDSKKDVIVSSTFYKDGLNNSREMYQNLATNISEKAAFLQNVLDAGKTSSIETQQGLVFTRFSSKNIHPKPLDNNPKIKSDTESSSNQKLESIVEKLTVLLNELTTVSDFYSIPSTLVLLFSSSFGNLSDSYEIEYVFEILKSSVISNTVMPHVRANALYSLGGLVKFLENTNPQLSSAISEQCFAMIESTDHQELLPMNRFGGDKNYWYMFSSKNLPPGLYKDDAVLTSLIYSCAEWSIAMTGNFEKYIQVLSFMRKGLENAFKDIKLFSYHKNSVLACANGILKILDCLFSGISSSSNNALHIELKLLLDSICNFDVFSFESFLGNSGSKEKSFLESDWLLPIISATTLILIKLQLFFGEFATISKNQKLFKNQIAQTFNSSRKLTHLEQSRLYFRLCYLLLLCTEIDYNNLPDDNRLSEFETDGKLDTFTKSDFYDLSIDIGSDLSSYLNLILESNQKTNLVSVSFLLSFKMKQSLLITFSHSLNHLKELLPSFESQTIFNTETNSPRKIRLTRAINNALESEKLIVNYCKSAILAFNSFGVPTEIIGQHREATINSLLAVSILCNLTEYTCIMHGYLSSKTMRIRNVNSQMIELAYSLLGVLDGALGIPENAFNKKSEASISFQLNSVSDLGLSRVAFWLLSEISIYMNNSFGIHQLSSDNDILQKNTKNVSEEYSNNQNRYIDIEKDEKWRISEISNIEKSLKHLSLFGSSDPPDLKRIPTSSVCRSVWDKLQTSELFKKEFGKSSGILPKSQIKSNYNQEMLWMALLLTKWPFPRVDTTERFIHVFSRYDNFRLKLLAFLVSSKWSAFMYSATRSLIKMVFFTLTSHFSDNDLEDGNNLLVLSKAVLGEHGLGKLLLLGGLSERPSEENYNKCMESDSANVSMHEVPEYWDTNSLGLFSLQEREKLLNSMNNKYFSIYYHYRMCLNLNSDNSSLKMDGMEAPSFEIRDSSSIFFDLLNIKVQEPTNFFKERKPKPHERMMKQMSNVSVPPAIVSGVVTKIVDIVGSSENNNSKSDYFILRQLLTTVRSNNFVNIDSQVDNENSEQHKLGSKNRKLQNQGSLSIIKSTKTLKLEISSTLKKLFSCVFGQRENPSIILYKFDELNSGYSYLQVDPLLACMYIETVNKRYEAYIEFIKSFKNKYSSAINSKKLYGETLNQSAILQLFESFAVNRMLKACILCHDLEEKSTDSSGYAVSISISDRYNYLRSGVTASERAISGMVSDIFNPEGISGFKSVEHYEEYMDIFGISVGSFAKSLFIGNILILNYGQALKSDFEQPKSVDSLMQNSSVGLAHLAKSLNIASSGLDILISNISKLINARIFEEKMELESVNDTELTHGINGEILNKKLSMRCLVCRISDIVTVFISKFVVQALYMYIGLANNAHKKMEEYFRNEFNIPDSPWILEEVSNLMDYSFNPQKADSLNSLHGKYLEKSVDILGLSSVGMDYGLETLLPEVLVHYRDIKNMIKKYRLPEYEQSCLVFGESSVESAATGICSKIVSISRLLYYIHTTCNRMSRKENTNVRGLHDCVQFSRTKEVIRNVVRRLYDIGFVSEDECVSLFVSDV</sequence>
<feature type="compositionally biased region" description="Polar residues" evidence="5">
    <location>
        <begin position="1333"/>
        <end position="1346"/>
    </location>
</feature>
<feature type="region of interest" description="Disordered" evidence="5">
    <location>
        <begin position="1333"/>
        <end position="1356"/>
    </location>
</feature>
<dbReference type="Proteomes" id="UP000245699">
    <property type="component" value="Unassembled WGS sequence"/>
</dbReference>
<dbReference type="InterPro" id="IPR001356">
    <property type="entry name" value="HD"/>
</dbReference>